<evidence type="ECO:0000256" key="2">
    <source>
        <dbReference type="ARBA" id="ARBA00022630"/>
    </source>
</evidence>
<keyword evidence="8" id="KW-1185">Reference proteome</keyword>
<name>A0A162VBK8_PHYB8</name>
<keyword evidence="3" id="KW-0288">FMN</keyword>
<evidence type="ECO:0000256" key="1">
    <source>
        <dbReference type="ARBA" id="ARBA00001917"/>
    </source>
</evidence>
<dbReference type="EMBL" id="KV440971">
    <property type="protein sequence ID" value="OAD81452.1"/>
    <property type="molecule type" value="Genomic_DNA"/>
</dbReference>
<feature type="domain" description="NADH:flavin oxidoreductase/NADH oxidase N-terminal" evidence="6">
    <location>
        <begin position="17"/>
        <end position="363"/>
    </location>
</feature>
<proteinExistence type="predicted"/>
<dbReference type="STRING" id="763407.A0A162VBK8"/>
<reference evidence="8" key="1">
    <citation type="submission" date="2015-06" db="EMBL/GenBank/DDBJ databases">
        <title>Expansion of signal transduction pathways in fungi by whole-genome duplication.</title>
        <authorList>
            <consortium name="DOE Joint Genome Institute"/>
            <person name="Corrochano L.M."/>
            <person name="Kuo A."/>
            <person name="Marcet-Houben M."/>
            <person name="Polaino S."/>
            <person name="Salamov A."/>
            <person name="Villalobos J.M."/>
            <person name="Alvarez M.I."/>
            <person name="Avalos J."/>
            <person name="Benito E.P."/>
            <person name="Benoit I."/>
            <person name="Burger G."/>
            <person name="Camino L.P."/>
            <person name="Canovas D."/>
            <person name="Cerda-Olmedo E."/>
            <person name="Cheng J.-F."/>
            <person name="Dominguez A."/>
            <person name="Elias M."/>
            <person name="Eslava A.P."/>
            <person name="Glaser F."/>
            <person name="Grimwood J."/>
            <person name="Gutierrez G."/>
            <person name="Heitman J."/>
            <person name="Henrissat B."/>
            <person name="Iturriaga E.A."/>
            <person name="Lang B.F."/>
            <person name="Lavin J.L."/>
            <person name="Lee S."/>
            <person name="Li W."/>
            <person name="Lindquist E."/>
            <person name="Lopez-Garcia S."/>
            <person name="Luque E.M."/>
            <person name="Marcos A.T."/>
            <person name="Martin J."/>
            <person name="McCluskey K."/>
            <person name="Medina H.R."/>
            <person name="Miralles-Duran A."/>
            <person name="Miyazaki A."/>
            <person name="Munoz-Torres E."/>
            <person name="Oguiza J.A."/>
            <person name="Ohm R."/>
            <person name="Olmedo M."/>
            <person name="Orejas M."/>
            <person name="Ortiz-Castellanos L."/>
            <person name="Pisabarro A.G."/>
            <person name="Rodriguez-Romero J."/>
            <person name="Ruiz-Herrera J."/>
            <person name="Ruiz-Vazquez R."/>
            <person name="Sanz C."/>
            <person name="Schackwitz W."/>
            <person name="Schmutz J."/>
            <person name="Shahriari M."/>
            <person name="Shelest E."/>
            <person name="Silva-Franco F."/>
            <person name="Soanes D."/>
            <person name="Syed K."/>
            <person name="Tagua V.G."/>
            <person name="Talbot N.J."/>
            <person name="Thon M."/>
            <person name="De vries R.P."/>
            <person name="Wiebenga A."/>
            <person name="Yadav J.S."/>
            <person name="Braun E.L."/>
            <person name="Baker S."/>
            <person name="Garre V."/>
            <person name="Horwitz B."/>
            <person name="Torres-Martinez S."/>
            <person name="Idnurm A."/>
            <person name="Herrera-Estrella A."/>
            <person name="Gabaldon T."/>
            <person name="Grigoriev I.V."/>
        </authorList>
    </citation>
    <scope>NUCLEOTIDE SEQUENCE [LARGE SCALE GENOMIC DNA]</scope>
    <source>
        <strain evidence="8">NRRL 1555(-)</strain>
    </source>
</reference>
<evidence type="ECO:0000259" key="6">
    <source>
        <dbReference type="Pfam" id="PF00724"/>
    </source>
</evidence>
<dbReference type="RefSeq" id="XP_018299492.1">
    <property type="nucleotide sequence ID" value="XM_018433294.1"/>
</dbReference>
<comment type="cofactor">
    <cofactor evidence="1">
        <name>FMN</name>
        <dbReference type="ChEBI" id="CHEBI:58210"/>
    </cofactor>
</comment>
<dbReference type="Proteomes" id="UP000077315">
    <property type="component" value="Unassembled WGS sequence"/>
</dbReference>
<keyword evidence="4" id="KW-0521">NADP</keyword>
<dbReference type="CDD" id="cd02932">
    <property type="entry name" value="OYE_YqiM_FMN"/>
    <property type="match status" value="1"/>
</dbReference>
<evidence type="ECO:0000313" key="8">
    <source>
        <dbReference type="Proteomes" id="UP000077315"/>
    </source>
</evidence>
<accession>A0A162VBK8</accession>
<protein>
    <recommendedName>
        <fullName evidence="6">NADH:flavin oxidoreductase/NADH oxidase N-terminal domain-containing protein</fullName>
    </recommendedName>
</protein>
<dbReference type="InterPro" id="IPR044152">
    <property type="entry name" value="YqjM-like"/>
</dbReference>
<dbReference type="OrthoDB" id="72788at2759"/>
<evidence type="ECO:0000256" key="5">
    <source>
        <dbReference type="ARBA" id="ARBA00023002"/>
    </source>
</evidence>
<dbReference type="GO" id="GO:0050661">
    <property type="term" value="F:NADP binding"/>
    <property type="evidence" value="ECO:0007669"/>
    <property type="project" value="InterPro"/>
</dbReference>
<evidence type="ECO:0000313" key="7">
    <source>
        <dbReference type="EMBL" id="OAD81452.1"/>
    </source>
</evidence>
<keyword evidence="5" id="KW-0560">Oxidoreductase</keyword>
<dbReference type="Gene3D" id="3.20.20.70">
    <property type="entry name" value="Aldolase class I"/>
    <property type="match status" value="1"/>
</dbReference>
<gene>
    <name evidence="7" type="ORF">PHYBLDRAFT_154056</name>
</gene>
<dbReference type="GeneID" id="28994200"/>
<dbReference type="VEuPathDB" id="FungiDB:PHYBLDRAFT_154056"/>
<dbReference type="SUPFAM" id="SSF51395">
    <property type="entry name" value="FMN-linked oxidoreductases"/>
    <property type="match status" value="1"/>
</dbReference>
<dbReference type="InterPro" id="IPR001155">
    <property type="entry name" value="OxRdtase_FMN_N"/>
</dbReference>
<dbReference type="AlphaFoldDB" id="A0A162VBK8"/>
<dbReference type="InterPro" id="IPR013785">
    <property type="entry name" value="Aldolase_TIM"/>
</dbReference>
<sequence>MNPAGVPFITEEAEGVKLFQPITCKSVTLHNRVVVSPMCLYSAEDGILNDFHSTHYGAMATRGAGLIIVEATAVEPQGRITPSDSGLWKDEQIEPLKRIVNFIKSQGTVPGIQIAHAGRKASTLPPFIGDGAASEEEGGWPEDVRSASELKFADHYCQPNALSQEGINEVVQKWADAAVRADEAGFEVLEIHSAHGYLLHNFLSGNSNNRTDEYGGSLDNRMRFPLEVAKAVRAVWPDHKPLWLRLSATDYANPDPMGPDENGWDIFQSVEYAKKLKEIGIDVIDASSGANLSTVGYPPPSLFQIDFAEKIKREAEISTAGVGYICTGKQAEEILQDDKADYTLIGREYLRRPTWVMDAGKELDVDVTLPKQYTWALRMSRHTNKSAMDEYYLHHSSS</sequence>
<dbReference type="InParanoid" id="A0A162VBK8"/>
<organism evidence="7 8">
    <name type="scientific">Phycomyces blakesleeanus (strain ATCC 8743b / DSM 1359 / FGSC 10004 / NBRC 33097 / NRRL 1555)</name>
    <dbReference type="NCBI Taxonomy" id="763407"/>
    <lineage>
        <taxon>Eukaryota</taxon>
        <taxon>Fungi</taxon>
        <taxon>Fungi incertae sedis</taxon>
        <taxon>Mucoromycota</taxon>
        <taxon>Mucoromycotina</taxon>
        <taxon>Mucoromycetes</taxon>
        <taxon>Mucorales</taxon>
        <taxon>Phycomycetaceae</taxon>
        <taxon>Phycomyces</taxon>
    </lineage>
</organism>
<dbReference type="GO" id="GO:0010181">
    <property type="term" value="F:FMN binding"/>
    <property type="evidence" value="ECO:0007669"/>
    <property type="project" value="InterPro"/>
</dbReference>
<keyword evidence="2" id="KW-0285">Flavoprotein</keyword>
<evidence type="ECO:0000256" key="4">
    <source>
        <dbReference type="ARBA" id="ARBA00022857"/>
    </source>
</evidence>
<dbReference type="PANTHER" id="PTHR43303:SF4">
    <property type="entry name" value="NADPH DEHYDROGENASE C23G7.10C-RELATED"/>
    <property type="match status" value="1"/>
</dbReference>
<dbReference type="Pfam" id="PF00724">
    <property type="entry name" value="Oxidored_FMN"/>
    <property type="match status" value="1"/>
</dbReference>
<dbReference type="GO" id="GO:0003959">
    <property type="term" value="F:NADPH dehydrogenase activity"/>
    <property type="evidence" value="ECO:0007669"/>
    <property type="project" value="InterPro"/>
</dbReference>
<dbReference type="PANTHER" id="PTHR43303">
    <property type="entry name" value="NADPH DEHYDROGENASE C23G7.10C-RELATED"/>
    <property type="match status" value="1"/>
</dbReference>
<evidence type="ECO:0000256" key="3">
    <source>
        <dbReference type="ARBA" id="ARBA00022643"/>
    </source>
</evidence>
<dbReference type="FunCoup" id="A0A162VBK8">
    <property type="interactions" value="1"/>
</dbReference>